<protein>
    <submittedName>
        <fullName evidence="1">Radical SAM family heme chaperone HemW</fullName>
    </submittedName>
</protein>
<organism evidence="1 2">
    <name type="scientific">Metabacillus hrfriensis</name>
    <dbReference type="NCBI Taxonomy" id="3048891"/>
    <lineage>
        <taxon>Bacteria</taxon>
        <taxon>Bacillati</taxon>
        <taxon>Bacillota</taxon>
        <taxon>Bacilli</taxon>
        <taxon>Bacillales</taxon>
        <taxon>Bacillaceae</taxon>
        <taxon>Metabacillus</taxon>
    </lineage>
</organism>
<gene>
    <name evidence="1" type="primary">hemW</name>
    <name evidence="1" type="ORF">QLQ22_18140</name>
</gene>
<accession>A0ACD4R804</accession>
<sequence>MVKAAYLHIPFCEQICHYCDFNKVFLKNQPVDEYLDSMQMEMRNTLLKYPAESLETIFIGGGTPTALNEKQMEKLLKAINEEFKPLPSLHEFAVEANPGDLSYEKLKVMRDLGVNRLSFGVQTFNDGLLEKIGRTHRSADVMKSIELAKKAGFDNISIDLMYGLPGQTISDFKDSLKIGFGLDVQHYSSYSLIVEPKTVFYNLMSKGRLTLPPQEEEAIMYEYLMEVMEQHGFHQYEISNFALPGYESRHNLTYWNNDEYYGIGAGAHSYTGNIRRANAGPLKKYMQLIEDTGFPYQNEHQVTEAEKMEEELFLGLRKSAGVSKKKFDDKFGMPLSKVFGLQIKEQTEKGLLNDHQDSISLTHKGKLLGNEVFQAFLGVVPSE</sequence>
<reference evidence="2" key="1">
    <citation type="journal article" date="2025" name="Aquaculture">
        <title>Assessment of the bioflocculant production and safety properties of Metabacillus hrfriensis sp. nov. based on phenotypic and whole-genome sequencing analysis.</title>
        <authorList>
            <person name="Zhang R."/>
            <person name="Zhao Z."/>
            <person name="Luo L."/>
            <person name="Wang S."/>
            <person name="Guo K."/>
            <person name="Xu W."/>
        </authorList>
    </citation>
    <scope>NUCLEOTIDE SEQUENCE [LARGE SCALE GENOMIC DNA]</scope>
    <source>
        <strain evidence="2">CT-WN-B3</strain>
    </source>
</reference>
<name>A0ACD4R804_9BACI</name>
<evidence type="ECO:0000313" key="1">
    <source>
        <dbReference type="EMBL" id="WHZ56598.1"/>
    </source>
</evidence>
<dbReference type="Proteomes" id="UP001226091">
    <property type="component" value="Chromosome"/>
</dbReference>
<proteinExistence type="predicted"/>
<evidence type="ECO:0000313" key="2">
    <source>
        <dbReference type="Proteomes" id="UP001226091"/>
    </source>
</evidence>
<keyword evidence="2" id="KW-1185">Reference proteome</keyword>
<dbReference type="EMBL" id="CP126116">
    <property type="protein sequence ID" value="WHZ56598.1"/>
    <property type="molecule type" value="Genomic_DNA"/>
</dbReference>